<dbReference type="Pfam" id="PF08220">
    <property type="entry name" value="HTH_DeoR"/>
    <property type="match status" value="1"/>
</dbReference>
<dbReference type="SUPFAM" id="SSF46785">
    <property type="entry name" value="Winged helix' DNA-binding domain"/>
    <property type="match status" value="1"/>
</dbReference>
<dbReference type="HOGENOM" id="CLU_024970_5_1_10"/>
<protein>
    <recommendedName>
        <fullName evidence="3">HTH deoR-type domain-containing protein</fullName>
    </recommendedName>
</protein>
<dbReference type="InterPro" id="IPR036388">
    <property type="entry name" value="WH-like_DNA-bd_sf"/>
</dbReference>
<dbReference type="Gene3D" id="1.10.10.10">
    <property type="entry name" value="Winged helix-like DNA-binding domain superfamily/Winged helix DNA-binding domain"/>
    <property type="match status" value="1"/>
</dbReference>
<dbReference type="Pfam" id="PF13749">
    <property type="entry name" value="HATPase_c_4"/>
    <property type="match status" value="1"/>
</dbReference>
<dbReference type="PANTHER" id="PTHR30595">
    <property type="entry name" value="GLPR-RELATED TRANSCRIPTIONAL REPRESSOR"/>
    <property type="match status" value="1"/>
</dbReference>
<evidence type="ECO:0000256" key="1">
    <source>
        <dbReference type="ARBA" id="ARBA00023015"/>
    </source>
</evidence>
<evidence type="ECO:0000313" key="4">
    <source>
        <dbReference type="EMBL" id="KKB59136.1"/>
    </source>
</evidence>
<dbReference type="PATRIC" id="fig|927665.4.peg.704"/>
<dbReference type="AlphaFoldDB" id="A0A0F5JMV2"/>
<accession>A0A0F5JMV2</accession>
<reference evidence="4 5" key="1">
    <citation type="submission" date="2013-04" db="EMBL/GenBank/DDBJ databases">
        <title>The Genome Sequence of Parabacteroides goldsteinii DSM 19448.</title>
        <authorList>
            <consortium name="The Broad Institute Genomics Platform"/>
            <person name="Earl A."/>
            <person name="Ward D."/>
            <person name="Feldgarden M."/>
            <person name="Gevers D."/>
            <person name="Martens E."/>
            <person name="Sakamoto M."/>
            <person name="Benno Y."/>
            <person name="Song Y."/>
            <person name="Liu C."/>
            <person name="Lee J."/>
            <person name="Bolanos M."/>
            <person name="Vaisanen M.L."/>
            <person name="Finegold S.M."/>
            <person name="Walker B."/>
            <person name="Young S."/>
            <person name="Zeng Q."/>
            <person name="Gargeya S."/>
            <person name="Fitzgerald M."/>
            <person name="Haas B."/>
            <person name="Abouelleil A."/>
            <person name="Allen A.W."/>
            <person name="Alvarado L."/>
            <person name="Arachchi H.M."/>
            <person name="Berlin A.M."/>
            <person name="Chapman S.B."/>
            <person name="Gainer-Dewar J."/>
            <person name="Goldberg J."/>
            <person name="Griggs A."/>
            <person name="Gujja S."/>
            <person name="Hansen M."/>
            <person name="Howarth C."/>
            <person name="Imamovic A."/>
            <person name="Ireland A."/>
            <person name="Larimer J."/>
            <person name="McCowan C."/>
            <person name="Murphy C."/>
            <person name="Pearson M."/>
            <person name="Poon T.W."/>
            <person name="Priest M."/>
            <person name="Roberts A."/>
            <person name="Saif S."/>
            <person name="Shea T."/>
            <person name="Sisk P."/>
            <person name="Sykes S."/>
            <person name="Wortman J."/>
            <person name="Nusbaum C."/>
            <person name="Birren B."/>
        </authorList>
    </citation>
    <scope>NUCLEOTIDE SEQUENCE [LARGE SCALE GENOMIC DNA]</scope>
    <source>
        <strain evidence="4 5">DSM 19448</strain>
    </source>
</reference>
<dbReference type="Gene3D" id="3.30.565.60">
    <property type="match status" value="1"/>
</dbReference>
<dbReference type="STRING" id="927665.HMPREF1535_00695"/>
<keyword evidence="1" id="KW-0805">Transcription regulation</keyword>
<dbReference type="InterPro" id="IPR001034">
    <property type="entry name" value="DeoR_HTH"/>
</dbReference>
<organism evidence="4 5">
    <name type="scientific">Parabacteroides goldsteinii DSM 19448 = WAL 12034</name>
    <dbReference type="NCBI Taxonomy" id="927665"/>
    <lineage>
        <taxon>Bacteria</taxon>
        <taxon>Pseudomonadati</taxon>
        <taxon>Bacteroidota</taxon>
        <taxon>Bacteroidia</taxon>
        <taxon>Bacteroidales</taxon>
        <taxon>Tannerellaceae</taxon>
        <taxon>Parabacteroides</taxon>
    </lineage>
</organism>
<gene>
    <name evidence="4" type="ORF">HMPREF1535_00695</name>
</gene>
<feature type="domain" description="HTH deoR-type" evidence="3">
    <location>
        <begin position="174"/>
        <end position="229"/>
    </location>
</feature>
<dbReference type="PANTHER" id="PTHR30595:SF6">
    <property type="entry name" value="SCHLAFEN ALBA-2 DOMAIN-CONTAINING PROTEIN"/>
    <property type="match status" value="1"/>
</dbReference>
<comment type="caution">
    <text evidence="4">The sequence shown here is derived from an EMBL/GenBank/DDBJ whole genome shotgun (WGS) entry which is preliminary data.</text>
</comment>
<name>A0A0F5JMV2_9BACT</name>
<dbReference type="Proteomes" id="UP000033047">
    <property type="component" value="Unassembled WGS sequence"/>
</dbReference>
<dbReference type="InterPro" id="IPR038475">
    <property type="entry name" value="RecG_C_sf"/>
</dbReference>
<evidence type="ECO:0000259" key="3">
    <source>
        <dbReference type="PROSITE" id="PS51000"/>
    </source>
</evidence>
<dbReference type="GO" id="GO:0003700">
    <property type="term" value="F:DNA-binding transcription factor activity"/>
    <property type="evidence" value="ECO:0007669"/>
    <property type="project" value="InterPro"/>
</dbReference>
<dbReference type="EMBL" id="AQHV01000003">
    <property type="protein sequence ID" value="KKB59136.1"/>
    <property type="molecule type" value="Genomic_DNA"/>
</dbReference>
<sequence>MMLSSHVLMLLREGMNFVKSNTKRGWEKLPNGRKNKPEYAERAVLEAMVNHFIHQDYTVMGSEVHLDIYDDRLTVTSPGGMYNGALIQDLEIADVSSERRNPILANVMAQLDYMEKRGSGLTRICNETQALDGYRDELKPVFKSTSTQFQTTIFASSDILNVGEHDGDVSETKLTERQMKMLNLIKELPTITAKKMSETLSVSQRTVERDLSALKNKGVLMREGKDNDGLWQILITMG</sequence>
<dbReference type="RefSeq" id="WP_244275564.1">
    <property type="nucleotide sequence ID" value="NZ_KQ033912.1"/>
</dbReference>
<dbReference type="InterPro" id="IPR036390">
    <property type="entry name" value="WH_DNA-bd_sf"/>
</dbReference>
<evidence type="ECO:0000256" key="2">
    <source>
        <dbReference type="ARBA" id="ARBA00023163"/>
    </source>
</evidence>
<evidence type="ECO:0000313" key="5">
    <source>
        <dbReference type="Proteomes" id="UP000033047"/>
    </source>
</evidence>
<proteinExistence type="predicted"/>
<keyword evidence="2" id="KW-0804">Transcription</keyword>
<dbReference type="PROSITE" id="PS51000">
    <property type="entry name" value="HTH_DEOR_2"/>
    <property type="match status" value="1"/>
</dbReference>